<evidence type="ECO:0000259" key="1">
    <source>
        <dbReference type="Pfam" id="PF06985"/>
    </source>
</evidence>
<dbReference type="RefSeq" id="XP_033393474.1">
    <property type="nucleotide sequence ID" value="XM_033537434.1"/>
</dbReference>
<evidence type="ECO:0000313" key="4">
    <source>
        <dbReference type="Proteomes" id="UP000799438"/>
    </source>
</evidence>
<accession>A0A6A6B0Q0</accession>
<dbReference type="Proteomes" id="UP000799438">
    <property type="component" value="Unassembled WGS sequence"/>
</dbReference>
<feature type="non-terminal residue" evidence="3">
    <location>
        <position position="298"/>
    </location>
</feature>
<dbReference type="InterPro" id="IPR010730">
    <property type="entry name" value="HET"/>
</dbReference>
<gene>
    <name evidence="3" type="ORF">K452DRAFT_235426</name>
</gene>
<protein>
    <submittedName>
        <fullName evidence="3">Uncharacterized protein</fullName>
    </submittedName>
</protein>
<dbReference type="AlphaFoldDB" id="A0A6A6B0Q0"/>
<feature type="domain" description="Heterokaryon incompatibility" evidence="1">
    <location>
        <begin position="23"/>
        <end position="111"/>
    </location>
</feature>
<dbReference type="Pfam" id="PF26640">
    <property type="entry name" value="DUF8212"/>
    <property type="match status" value="1"/>
</dbReference>
<dbReference type="Pfam" id="PF06985">
    <property type="entry name" value="HET"/>
    <property type="match status" value="1"/>
</dbReference>
<organism evidence="3 4">
    <name type="scientific">Aplosporella prunicola CBS 121167</name>
    <dbReference type="NCBI Taxonomy" id="1176127"/>
    <lineage>
        <taxon>Eukaryota</taxon>
        <taxon>Fungi</taxon>
        <taxon>Dikarya</taxon>
        <taxon>Ascomycota</taxon>
        <taxon>Pezizomycotina</taxon>
        <taxon>Dothideomycetes</taxon>
        <taxon>Dothideomycetes incertae sedis</taxon>
        <taxon>Botryosphaeriales</taxon>
        <taxon>Aplosporellaceae</taxon>
        <taxon>Aplosporella</taxon>
    </lineage>
</organism>
<sequence length="298" mass="34003">MRVLNSRTLEFDDGTFKYGEHDYAIVSHRWVDQEVNYQEMLSPTPETKQKKGYQKIERACQQAVDDKLEYLWIDTCCIDKSSSAELSEAINSMYIWYLESAICYAYLDDVSDGIDAHTDPEFAASKWFTRGWTLQELVAPGTLVFYSEHWHEVGRKSTLSQPLSRITGISVNVLTGAKSVLSMSIAQRMSWASKRETARPEDRAYSLMGLFHVNMPMLYGEGGEKAFVRLQEEIMADSDDESIFAWTNGNAHANDLYGLLATSPAWFKDSGSFVPYEDFEPREPFSKTNKGLRISFHL</sequence>
<proteinExistence type="predicted"/>
<feature type="domain" description="DUF8212" evidence="2">
    <location>
        <begin position="225"/>
        <end position="251"/>
    </location>
</feature>
<dbReference type="OrthoDB" id="20872at2759"/>
<dbReference type="PANTHER" id="PTHR10622:SF10">
    <property type="entry name" value="HET DOMAIN-CONTAINING PROTEIN"/>
    <property type="match status" value="1"/>
</dbReference>
<dbReference type="PANTHER" id="PTHR10622">
    <property type="entry name" value="HET DOMAIN-CONTAINING PROTEIN"/>
    <property type="match status" value="1"/>
</dbReference>
<dbReference type="GeneID" id="54294930"/>
<evidence type="ECO:0000259" key="2">
    <source>
        <dbReference type="Pfam" id="PF26640"/>
    </source>
</evidence>
<evidence type="ECO:0000313" key="3">
    <source>
        <dbReference type="EMBL" id="KAF2137759.1"/>
    </source>
</evidence>
<name>A0A6A6B0Q0_9PEZI</name>
<dbReference type="EMBL" id="ML995500">
    <property type="protein sequence ID" value="KAF2137759.1"/>
    <property type="molecule type" value="Genomic_DNA"/>
</dbReference>
<reference evidence="3" key="1">
    <citation type="journal article" date="2020" name="Stud. Mycol.">
        <title>101 Dothideomycetes genomes: a test case for predicting lifestyles and emergence of pathogens.</title>
        <authorList>
            <person name="Haridas S."/>
            <person name="Albert R."/>
            <person name="Binder M."/>
            <person name="Bloem J."/>
            <person name="Labutti K."/>
            <person name="Salamov A."/>
            <person name="Andreopoulos B."/>
            <person name="Baker S."/>
            <person name="Barry K."/>
            <person name="Bills G."/>
            <person name="Bluhm B."/>
            <person name="Cannon C."/>
            <person name="Castanera R."/>
            <person name="Culley D."/>
            <person name="Daum C."/>
            <person name="Ezra D."/>
            <person name="Gonzalez J."/>
            <person name="Henrissat B."/>
            <person name="Kuo A."/>
            <person name="Liang C."/>
            <person name="Lipzen A."/>
            <person name="Lutzoni F."/>
            <person name="Magnuson J."/>
            <person name="Mondo S."/>
            <person name="Nolan M."/>
            <person name="Ohm R."/>
            <person name="Pangilinan J."/>
            <person name="Park H.-J."/>
            <person name="Ramirez L."/>
            <person name="Alfaro M."/>
            <person name="Sun H."/>
            <person name="Tritt A."/>
            <person name="Yoshinaga Y."/>
            <person name="Zwiers L.-H."/>
            <person name="Turgeon B."/>
            <person name="Goodwin S."/>
            <person name="Spatafora J."/>
            <person name="Crous P."/>
            <person name="Grigoriev I."/>
        </authorList>
    </citation>
    <scope>NUCLEOTIDE SEQUENCE</scope>
    <source>
        <strain evidence="3">CBS 121167</strain>
    </source>
</reference>
<keyword evidence="4" id="KW-1185">Reference proteome</keyword>
<dbReference type="InterPro" id="IPR058525">
    <property type="entry name" value="DUF8212"/>
</dbReference>